<feature type="transmembrane region" description="Helical" evidence="1">
    <location>
        <begin position="66"/>
        <end position="90"/>
    </location>
</feature>
<feature type="transmembrane region" description="Helical" evidence="1">
    <location>
        <begin position="21"/>
        <end position="46"/>
    </location>
</feature>
<accession>A0A3S0J0A4</accession>
<organism evidence="2 3">
    <name type="scientific">Bacillus yapensis</name>
    <dbReference type="NCBI Taxonomy" id="2492960"/>
    <lineage>
        <taxon>Bacteria</taxon>
        <taxon>Bacillati</taxon>
        <taxon>Bacillota</taxon>
        <taxon>Bacilli</taxon>
        <taxon>Bacillales</taxon>
        <taxon>Bacillaceae</taxon>
        <taxon>Bacillus</taxon>
    </lineage>
</organism>
<keyword evidence="1" id="KW-0472">Membrane</keyword>
<proteinExistence type="predicted"/>
<dbReference type="InterPro" id="IPR024563">
    <property type="entry name" value="YqhR"/>
</dbReference>
<dbReference type="AlphaFoldDB" id="A0A3S0J0A4"/>
<protein>
    <submittedName>
        <fullName evidence="2">Uncharacterized protein</fullName>
    </submittedName>
</protein>
<dbReference type="EMBL" id="RXNT01000003">
    <property type="protein sequence ID" value="RTR35234.1"/>
    <property type="molecule type" value="Genomic_DNA"/>
</dbReference>
<keyword evidence="1" id="KW-0812">Transmembrane</keyword>
<comment type="caution">
    <text evidence="2">The sequence shown here is derived from an EMBL/GenBank/DDBJ whole genome shotgun (WGS) entry which is preliminary data.</text>
</comment>
<dbReference type="Proteomes" id="UP000271374">
    <property type="component" value="Unassembled WGS sequence"/>
</dbReference>
<dbReference type="RefSeq" id="WP_126406965.1">
    <property type="nucleotide sequence ID" value="NZ_RXNT01000003.1"/>
</dbReference>
<evidence type="ECO:0000313" key="2">
    <source>
        <dbReference type="EMBL" id="RTR35234.1"/>
    </source>
</evidence>
<dbReference type="OrthoDB" id="2691442at2"/>
<sequence length="173" mass="19489">MAEKAKLEQNQKEKPLSFMAMVILTGLIGGIFWSALGYLAYLFNFTDIHPNVILEPWALGAWKKQWLGTVISIILMGVLSIGVALVYYAVLKKMKSIFIGIGFGIGIFLLVFLILNPIFPGIKPFLDLSLNTIITSVCLYALYGAFIGYSISYEYQEQEYRENQEVREKEVSS</sequence>
<evidence type="ECO:0000313" key="3">
    <source>
        <dbReference type="Proteomes" id="UP000271374"/>
    </source>
</evidence>
<name>A0A3S0J0A4_9BACI</name>
<keyword evidence="1" id="KW-1133">Transmembrane helix</keyword>
<feature type="transmembrane region" description="Helical" evidence="1">
    <location>
        <begin position="130"/>
        <end position="151"/>
    </location>
</feature>
<reference evidence="2 3" key="1">
    <citation type="submission" date="2018-12" db="EMBL/GenBank/DDBJ databases">
        <title>Bacillus yapensis draft genome sequence.</title>
        <authorList>
            <person name="Yu L."/>
            <person name="Xu X."/>
            <person name="Tang X."/>
        </authorList>
    </citation>
    <scope>NUCLEOTIDE SEQUENCE [LARGE SCALE GENOMIC DNA]</scope>
    <source>
        <strain evidence="2 3">XXST-01</strain>
    </source>
</reference>
<keyword evidence="3" id="KW-1185">Reference proteome</keyword>
<feature type="transmembrane region" description="Helical" evidence="1">
    <location>
        <begin position="97"/>
        <end position="118"/>
    </location>
</feature>
<evidence type="ECO:0000256" key="1">
    <source>
        <dbReference type="SAM" id="Phobius"/>
    </source>
</evidence>
<dbReference type="Pfam" id="PF11085">
    <property type="entry name" value="YqhR"/>
    <property type="match status" value="1"/>
</dbReference>
<gene>
    <name evidence="2" type="ORF">EKG37_04965</name>
</gene>